<dbReference type="OrthoDB" id="4119890at2"/>
<comment type="caution">
    <text evidence="2">The sequence shown here is derived from an EMBL/GenBank/DDBJ whole genome shotgun (WGS) entry which is preliminary data.</text>
</comment>
<dbReference type="PROSITE" id="PS51186">
    <property type="entry name" value="GNAT"/>
    <property type="match status" value="1"/>
</dbReference>
<sequence length="295" mass="32777">MFVSLSRVDGYWEREIWAVRDDAGAIAGTLLLAFPMSDNTSRVEAGIGVRADVRRRGYGAALARTAEERATEYGRTVVVSALPVPFDAVGDTPGQAFARRFGLSVANVEVHRVLELPLDEGLLDELAQEAARYHEGYELRSWQDRCPEDLIDAYAALQATFNLEAPQGELEVEAQAYDAARVRSTEDHSLEQGRHGWMTVAIAPDGTLAGHTELYHGENDPGNVYQWGTLVSPAHRGHRLGLALKVRNHRELQRSRPQPLVAHTFNAETNTAMNAVNARLGFRPVERAEEWQRKN</sequence>
<dbReference type="Proteomes" id="UP000318380">
    <property type="component" value="Unassembled WGS sequence"/>
</dbReference>
<dbReference type="Gene3D" id="3.40.630.30">
    <property type="match status" value="1"/>
</dbReference>
<proteinExistence type="predicted"/>
<evidence type="ECO:0000313" key="2">
    <source>
        <dbReference type="EMBL" id="TWD79443.1"/>
    </source>
</evidence>
<gene>
    <name evidence="2" type="ORF">FB561_0501</name>
</gene>
<keyword evidence="2" id="KW-0808">Transferase</keyword>
<organism evidence="2 3">
    <name type="scientific">Kribbella amoyensis</name>
    <dbReference type="NCBI Taxonomy" id="996641"/>
    <lineage>
        <taxon>Bacteria</taxon>
        <taxon>Bacillati</taxon>
        <taxon>Actinomycetota</taxon>
        <taxon>Actinomycetes</taxon>
        <taxon>Propionibacteriales</taxon>
        <taxon>Kribbellaceae</taxon>
        <taxon>Kribbella</taxon>
    </lineage>
</organism>
<dbReference type="EMBL" id="VIVK01000001">
    <property type="protein sequence ID" value="TWD79443.1"/>
    <property type="molecule type" value="Genomic_DNA"/>
</dbReference>
<accession>A0A561BKT6</accession>
<protein>
    <submittedName>
        <fullName evidence="2">Acetyltransferase (GNAT) family protein</fullName>
    </submittedName>
</protein>
<feature type="domain" description="N-acetyltransferase" evidence="1">
    <location>
        <begin position="1"/>
        <end position="119"/>
    </location>
</feature>
<evidence type="ECO:0000313" key="3">
    <source>
        <dbReference type="Proteomes" id="UP000318380"/>
    </source>
</evidence>
<name>A0A561BKT6_9ACTN</name>
<dbReference type="AlphaFoldDB" id="A0A561BKT6"/>
<dbReference type="SUPFAM" id="SSF55729">
    <property type="entry name" value="Acyl-CoA N-acyltransferases (Nat)"/>
    <property type="match status" value="2"/>
</dbReference>
<reference evidence="2 3" key="1">
    <citation type="submission" date="2019-06" db="EMBL/GenBank/DDBJ databases">
        <title>Sequencing the genomes of 1000 actinobacteria strains.</title>
        <authorList>
            <person name="Klenk H.-P."/>
        </authorList>
    </citation>
    <scope>NUCLEOTIDE SEQUENCE [LARGE SCALE GENOMIC DNA]</scope>
    <source>
        <strain evidence="2 3">DSM 24683</strain>
    </source>
</reference>
<dbReference type="CDD" id="cd04301">
    <property type="entry name" value="NAT_SF"/>
    <property type="match status" value="1"/>
</dbReference>
<keyword evidence="3" id="KW-1185">Reference proteome</keyword>
<dbReference type="GO" id="GO:0016747">
    <property type="term" value="F:acyltransferase activity, transferring groups other than amino-acyl groups"/>
    <property type="evidence" value="ECO:0007669"/>
    <property type="project" value="InterPro"/>
</dbReference>
<dbReference type="InterPro" id="IPR016181">
    <property type="entry name" value="Acyl_CoA_acyltransferase"/>
</dbReference>
<dbReference type="Pfam" id="PF00583">
    <property type="entry name" value="Acetyltransf_1"/>
    <property type="match status" value="1"/>
</dbReference>
<evidence type="ECO:0000259" key="1">
    <source>
        <dbReference type="PROSITE" id="PS51186"/>
    </source>
</evidence>
<dbReference type="InterPro" id="IPR000182">
    <property type="entry name" value="GNAT_dom"/>
</dbReference>